<dbReference type="EMBL" id="MU843003">
    <property type="protein sequence ID" value="KAK2023364.1"/>
    <property type="molecule type" value="Genomic_DNA"/>
</dbReference>
<evidence type="ECO:0000313" key="2">
    <source>
        <dbReference type="Proteomes" id="UP001232148"/>
    </source>
</evidence>
<dbReference type="AlphaFoldDB" id="A0AAD9H884"/>
<keyword evidence="2" id="KW-1185">Reference proteome</keyword>
<name>A0AAD9H884_9PEZI</name>
<sequence length="157" mass="17209">MELFSAYCFVCSQLVSNIHATTVEKTSSLNESRSGQCSKNRVFVSLRLRCMLTNMDRAERVKHQGHKRCLHGRNKAVGLASCCAGGRHDQPELYRPTASETAGVVSWVAAQHPERGMTHACNRRSVLPECPGLLALYHAAWCRSVCGSGERAMGNGC</sequence>
<organism evidence="1 2">
    <name type="scientific">Colletotrichum zoysiae</name>
    <dbReference type="NCBI Taxonomy" id="1216348"/>
    <lineage>
        <taxon>Eukaryota</taxon>
        <taxon>Fungi</taxon>
        <taxon>Dikarya</taxon>
        <taxon>Ascomycota</taxon>
        <taxon>Pezizomycotina</taxon>
        <taxon>Sordariomycetes</taxon>
        <taxon>Hypocreomycetidae</taxon>
        <taxon>Glomerellales</taxon>
        <taxon>Glomerellaceae</taxon>
        <taxon>Colletotrichum</taxon>
        <taxon>Colletotrichum graminicola species complex</taxon>
    </lineage>
</organism>
<gene>
    <name evidence="1" type="ORF">LX32DRAFT_147657</name>
</gene>
<accession>A0AAD9H884</accession>
<proteinExistence type="predicted"/>
<evidence type="ECO:0000313" key="1">
    <source>
        <dbReference type="EMBL" id="KAK2023364.1"/>
    </source>
</evidence>
<dbReference type="Proteomes" id="UP001232148">
    <property type="component" value="Unassembled WGS sequence"/>
</dbReference>
<reference evidence="1" key="1">
    <citation type="submission" date="2021-06" db="EMBL/GenBank/DDBJ databases">
        <title>Comparative genomics, transcriptomics and evolutionary studies reveal genomic signatures of adaptation to plant cell wall in hemibiotrophic fungi.</title>
        <authorList>
            <consortium name="DOE Joint Genome Institute"/>
            <person name="Baroncelli R."/>
            <person name="Diaz J.F."/>
            <person name="Benocci T."/>
            <person name="Peng M."/>
            <person name="Battaglia E."/>
            <person name="Haridas S."/>
            <person name="Andreopoulos W."/>
            <person name="Labutti K."/>
            <person name="Pangilinan J."/>
            <person name="Floch G.L."/>
            <person name="Makela M.R."/>
            <person name="Henrissat B."/>
            <person name="Grigoriev I.V."/>
            <person name="Crouch J.A."/>
            <person name="De Vries R.P."/>
            <person name="Sukno S.A."/>
            <person name="Thon M.R."/>
        </authorList>
    </citation>
    <scope>NUCLEOTIDE SEQUENCE</scope>
    <source>
        <strain evidence="1">MAFF235873</strain>
    </source>
</reference>
<comment type="caution">
    <text evidence="1">The sequence shown here is derived from an EMBL/GenBank/DDBJ whole genome shotgun (WGS) entry which is preliminary data.</text>
</comment>
<protein>
    <submittedName>
        <fullName evidence="1">Uncharacterized protein</fullName>
    </submittedName>
</protein>